<dbReference type="Proteomes" id="UP000707071">
    <property type="component" value="Unassembled WGS sequence"/>
</dbReference>
<dbReference type="InterPro" id="IPR029058">
    <property type="entry name" value="AB_hydrolase_fold"/>
</dbReference>
<dbReference type="Gene3D" id="3.40.50.1820">
    <property type="entry name" value="alpha/beta hydrolase"/>
    <property type="match status" value="1"/>
</dbReference>
<name>A0A9P7QAX0_9HYPO</name>
<evidence type="ECO:0000313" key="2">
    <source>
        <dbReference type="EMBL" id="KAG6282969.1"/>
    </source>
</evidence>
<accession>A0A9P7QAX0</accession>
<evidence type="ECO:0000259" key="1">
    <source>
        <dbReference type="Pfam" id="PF00135"/>
    </source>
</evidence>
<evidence type="ECO:0000313" key="3">
    <source>
        <dbReference type="Proteomes" id="UP000707071"/>
    </source>
</evidence>
<dbReference type="Pfam" id="PF00135">
    <property type="entry name" value="COesterase"/>
    <property type="match status" value="1"/>
</dbReference>
<organism evidence="2 3">
    <name type="scientific">Claviceps aff. purpurea</name>
    <dbReference type="NCBI Taxonomy" id="1967640"/>
    <lineage>
        <taxon>Eukaryota</taxon>
        <taxon>Fungi</taxon>
        <taxon>Dikarya</taxon>
        <taxon>Ascomycota</taxon>
        <taxon>Pezizomycotina</taxon>
        <taxon>Sordariomycetes</taxon>
        <taxon>Hypocreomycetidae</taxon>
        <taxon>Hypocreales</taxon>
        <taxon>Clavicipitaceae</taxon>
        <taxon>Claviceps</taxon>
    </lineage>
</organism>
<dbReference type="InterPro" id="IPR019819">
    <property type="entry name" value="Carboxylesterase_B_CS"/>
</dbReference>
<feature type="domain" description="Carboxylesterase type B" evidence="1">
    <location>
        <begin position="201"/>
        <end position="375"/>
    </location>
</feature>
<dbReference type="AlphaFoldDB" id="A0A9P7QAX0"/>
<dbReference type="InterPro" id="IPR002018">
    <property type="entry name" value="CarbesteraseB"/>
</dbReference>
<reference evidence="2 3" key="1">
    <citation type="journal article" date="2020" name="bioRxiv">
        <title>Whole genome comparisons of ergot fungi reveals the divergence and evolution of species within the genus Claviceps are the result of varying mechanisms driving genome evolution and host range expansion.</title>
        <authorList>
            <person name="Wyka S.A."/>
            <person name="Mondo S.J."/>
            <person name="Liu M."/>
            <person name="Dettman J."/>
            <person name="Nalam V."/>
            <person name="Broders K.D."/>
        </authorList>
    </citation>
    <scope>NUCLEOTIDE SEQUENCE [LARGE SCALE GENOMIC DNA]</scope>
    <source>
        <strain evidence="2 3">Clav52</strain>
    </source>
</reference>
<dbReference type="InterPro" id="IPR050309">
    <property type="entry name" value="Type-B_Carboxylest/Lipase"/>
</dbReference>
<dbReference type="EMBL" id="SRRH01001106">
    <property type="protein sequence ID" value="KAG6282969.1"/>
    <property type="molecule type" value="Genomic_DNA"/>
</dbReference>
<gene>
    <name evidence="2" type="ORF">E4U09_000449</name>
</gene>
<keyword evidence="3" id="KW-1185">Reference proteome</keyword>
<comment type="caution">
    <text evidence="2">The sequence shown here is derived from an EMBL/GenBank/DDBJ whole genome shotgun (WGS) entry which is preliminary data.</text>
</comment>
<dbReference type="PANTHER" id="PTHR11559">
    <property type="entry name" value="CARBOXYLESTERASE"/>
    <property type="match status" value="1"/>
</dbReference>
<protein>
    <recommendedName>
        <fullName evidence="1">Carboxylesterase type B domain-containing protein</fullName>
    </recommendedName>
</protein>
<dbReference type="PROSITE" id="PS00941">
    <property type="entry name" value="CARBOXYLESTERASE_B_2"/>
    <property type="match status" value="1"/>
</dbReference>
<dbReference type="SUPFAM" id="SSF53474">
    <property type="entry name" value="alpha/beta-Hydrolases"/>
    <property type="match status" value="1"/>
</dbReference>
<proteinExistence type="predicted"/>
<sequence>MASIRPSGVIASNRPKRASCGGAYDAQQLPCNFYQTYAISLHGEAFQTSLHFVPVVSGTVGQKGEEEEGFRKRRKAHRYSLFVMCDPLRGKVPSKSRISCYLRDQKNINGIRMYSSGSFSPAAIITSLGYTISLFSSPGLASSDGPHRYGQQVPIVTVKNGTYEGIYSPGYHQDFFLGIPYAKLVRRLWRLLGIGLMPDGTKPQKAQRFSPPQSLDEGWDTIRPATSYPPHCFGYGSFNIGYNMSEDCLYLNVVRPHGLTRDSKLPVAFYIHGGGLYQGGSAEKRYNLSFIVEQSVQMKKPIISVSLNYRLAAWGFLGSKEALDAGVTNIGFRDQRMALHWVNENIHAFGGSSDKVTRWGESSGAESVTAQVLAHNGAYPPIYFGV</sequence>